<protein>
    <submittedName>
        <fullName evidence="1">Uncharacterized protein</fullName>
    </submittedName>
</protein>
<name>A0A832AUB7_DESAE</name>
<evidence type="ECO:0000313" key="1">
    <source>
        <dbReference type="EMBL" id="HGA37367.1"/>
    </source>
</evidence>
<organism evidence="1">
    <name type="scientific">Desulfurella acetivorans</name>
    <dbReference type="NCBI Taxonomy" id="33002"/>
    <lineage>
        <taxon>Bacteria</taxon>
        <taxon>Pseudomonadati</taxon>
        <taxon>Campylobacterota</taxon>
        <taxon>Desulfurellia</taxon>
        <taxon>Desulfurellales</taxon>
        <taxon>Desulfurellaceae</taxon>
        <taxon>Desulfurella</taxon>
    </lineage>
</organism>
<comment type="caution">
    <text evidence="1">The sequence shown here is derived from an EMBL/GenBank/DDBJ whole genome shotgun (WGS) entry which is preliminary data.</text>
</comment>
<dbReference type="EMBL" id="DTPL01000057">
    <property type="protein sequence ID" value="HGA37367.1"/>
    <property type="molecule type" value="Genomic_DNA"/>
</dbReference>
<reference evidence="1" key="1">
    <citation type="journal article" date="2020" name="mSystems">
        <title>Genome- and Community-Level Interaction Insights into Carbon Utilization and Element Cycling Functions of Hydrothermarchaeota in Hydrothermal Sediment.</title>
        <authorList>
            <person name="Zhou Z."/>
            <person name="Liu Y."/>
            <person name="Xu W."/>
            <person name="Pan J."/>
            <person name="Luo Z.H."/>
            <person name="Li M."/>
        </authorList>
    </citation>
    <scope>NUCLEOTIDE SEQUENCE [LARGE SCALE GENOMIC DNA]</scope>
    <source>
        <strain evidence="1">SpSt-972</strain>
    </source>
</reference>
<proteinExistence type="predicted"/>
<dbReference type="AlphaFoldDB" id="A0A832AUB7"/>
<gene>
    <name evidence="1" type="ORF">ENX80_00920</name>
</gene>
<accession>A0A832AUB7</accession>
<sequence length="99" mass="11377">MFFITSCSSWVKPPGVSEEQFSRDLSYCNQRALSLYPIDQEPIENSSTTHSTTTCYKYGHSIECTTTHSSSGPRYTDVNKQDRENAKKDCMFQKGYRLE</sequence>